<name>A0A4Y7IWP3_PAPSO</name>
<accession>A0A4Y7IWP3</accession>
<proteinExistence type="predicted"/>
<dbReference type="EMBL" id="CM010717">
    <property type="protein sequence ID" value="RZC53067.1"/>
    <property type="molecule type" value="Genomic_DNA"/>
</dbReference>
<gene>
    <name evidence="1" type="ORF">C5167_011932</name>
</gene>
<dbReference type="Proteomes" id="UP000316621">
    <property type="component" value="Chromosome 3"/>
</dbReference>
<evidence type="ECO:0000313" key="1">
    <source>
        <dbReference type="EMBL" id="RZC53067.1"/>
    </source>
</evidence>
<keyword evidence="2" id="KW-1185">Reference proteome</keyword>
<reference evidence="1 2" key="1">
    <citation type="journal article" date="2018" name="Science">
        <title>The opium poppy genome and morphinan production.</title>
        <authorList>
            <person name="Guo L."/>
            <person name="Winzer T."/>
            <person name="Yang X."/>
            <person name="Li Y."/>
            <person name="Ning Z."/>
            <person name="He Z."/>
            <person name="Teodor R."/>
            <person name="Lu Y."/>
            <person name="Bowser T.A."/>
            <person name="Graham I.A."/>
            <person name="Ye K."/>
        </authorList>
    </citation>
    <scope>NUCLEOTIDE SEQUENCE [LARGE SCALE GENOMIC DNA]</scope>
    <source>
        <strain evidence="2">cv. HN1</strain>
        <tissue evidence="1">Leaves</tissue>
    </source>
</reference>
<organism evidence="1 2">
    <name type="scientific">Papaver somniferum</name>
    <name type="common">Opium poppy</name>
    <dbReference type="NCBI Taxonomy" id="3469"/>
    <lineage>
        <taxon>Eukaryota</taxon>
        <taxon>Viridiplantae</taxon>
        <taxon>Streptophyta</taxon>
        <taxon>Embryophyta</taxon>
        <taxon>Tracheophyta</taxon>
        <taxon>Spermatophyta</taxon>
        <taxon>Magnoliopsida</taxon>
        <taxon>Ranunculales</taxon>
        <taxon>Papaveraceae</taxon>
        <taxon>Papaveroideae</taxon>
        <taxon>Papaver</taxon>
    </lineage>
</organism>
<dbReference type="STRING" id="3469.A0A4Y7IWP3"/>
<evidence type="ECO:0000313" key="2">
    <source>
        <dbReference type="Proteomes" id="UP000316621"/>
    </source>
</evidence>
<dbReference type="Gramene" id="RZC53067">
    <property type="protein sequence ID" value="RZC53067"/>
    <property type="gene ID" value="C5167_011932"/>
</dbReference>
<sequence length="197" mass="21857">MHTSGIEANLPQDFKDKLGGGKYARVLVIELVTFQRSLLVGSLGVAMGESLSKYQMNVWIALDSKLSQGHLADLRYSWEFNNHVKEVAGQVWEILSDNPLLASWSVKVEYARCDSLKKSVHARCDGSIVTAWLLVQGEIGYGMVSDALSYKFPSAFARMNHLSGGPLFRIMLEIGVKMITRDCSLNVGHLPINMQLL</sequence>
<dbReference type="AlphaFoldDB" id="A0A4Y7IWP3"/>
<protein>
    <submittedName>
        <fullName evidence="1">Uncharacterized protein</fullName>
    </submittedName>
</protein>